<dbReference type="STRING" id="993615.L2GNN8"/>
<feature type="coiled-coil region" evidence="4">
    <location>
        <begin position="773"/>
        <end position="800"/>
    </location>
</feature>
<evidence type="ECO:0000313" key="6">
    <source>
        <dbReference type="EMBL" id="ELA41937.1"/>
    </source>
</evidence>
<evidence type="ECO:0000256" key="4">
    <source>
        <dbReference type="SAM" id="Coils"/>
    </source>
</evidence>
<dbReference type="InParanoid" id="L2GNN8"/>
<dbReference type="VEuPathDB" id="MicrosporidiaDB:VICG_00954"/>
<dbReference type="GO" id="GO:0005634">
    <property type="term" value="C:nucleus"/>
    <property type="evidence" value="ECO:0007669"/>
    <property type="project" value="TreeGrafter"/>
</dbReference>
<keyword evidence="7" id="KW-1185">Reference proteome</keyword>
<dbReference type="InterPro" id="IPR027417">
    <property type="entry name" value="P-loop_NTPase"/>
</dbReference>
<comment type="similarity">
    <text evidence="1">Belongs to the SMC family. SMC5 subfamily.</text>
</comment>
<dbReference type="GO" id="GO:0016887">
    <property type="term" value="F:ATP hydrolysis activity"/>
    <property type="evidence" value="ECO:0007669"/>
    <property type="project" value="InterPro"/>
</dbReference>
<dbReference type="HOGENOM" id="CLU_004969_2_1_1"/>
<sequence>MLKEYKDGNILTLSVRNFQTFTSQQFRFGPSLNLIAAPNGSGKSSIANAIALAFNGSPRTIGKSKDIVEYIKFGCQEAEICVEVWFKEKIVKLSRRITPNHSYYYINGELTAQKRYFELLKEMSIDVNNLCTFLPQERVGEFCKMEPKELLEEVIKNTHIDMSVVRDLYDRRAKVEEALHLNEEKKKMVEDRLNVLESDMKEVRGHEENTLKLARLEYKKDCINFEYLKHKFTALKKEYREVKEKIEESERSISEFQEKIALCESNPAFTEYKKSVDILLAQNEQLRGQGENLRSKLEKLEMLHSDEEKIRKKMAQGQSEFIERQKEHTRTKTEYENASEEFYKEIRQFKNKIVQTCSRPELGGLLILNGSIALSEITSLEDLDSLIPSLGRIDDKIQECNFELSRIQNTSQEIQRKIEDLERQKQIHSGQDSLRMDMLRRYDSDTYKGVIWLRNNKHVFRDEVLEPLYLHLEVDKNYQQYVESFLGFQALSSFIAKNDQDFSLLTGVLKDKQNLSVNVAMHSQSKIQGISRADIQKYNLDGVLSDFIQCRQEYRDFLNNYGHFNTIPVSTKEINEEDIYFNLPECKRMALGNRYSEIKKSRYGDDYVIITNRLVQKGLFNFPKIDVNGIDAEMGVLQKEREKNKIRVERILEQKNELNEKKVFLKKEFDTSAVTKASFNMKRLMRNLEFCENQLKEFSTAKYDEKLKIAEQEIKKTYRDIKAIQCRLEEVLDIENIPKIDVEAVRELRLDIDNYIRQLQYFAYSKSMEEEKIKTIERGKETTKAEVRSLKEKLDSYSEMGTLEGLPETIDEIEDQISFLHAKLKINKGQDGVKEDYRKKQGLLERISNDMTDLNADKAELDRLYHKEKKRLVEEINLRLAPVNRTFMQMFERFDCSGKLELDSRGIGS</sequence>
<dbReference type="GO" id="GO:0000724">
    <property type="term" value="P:double-strand break repair via homologous recombination"/>
    <property type="evidence" value="ECO:0007669"/>
    <property type="project" value="TreeGrafter"/>
</dbReference>
<feature type="coiled-coil region" evidence="4">
    <location>
        <begin position="641"/>
        <end position="727"/>
    </location>
</feature>
<evidence type="ECO:0000259" key="5">
    <source>
        <dbReference type="Pfam" id="PF13476"/>
    </source>
</evidence>
<dbReference type="PANTHER" id="PTHR45916:SF1">
    <property type="entry name" value="STRUCTURAL MAINTENANCE OF CHROMOSOMES PROTEIN 5"/>
    <property type="match status" value="1"/>
</dbReference>
<dbReference type="SUPFAM" id="SSF52540">
    <property type="entry name" value="P-loop containing nucleoside triphosphate hydrolases"/>
    <property type="match status" value="1"/>
</dbReference>
<dbReference type="GO" id="GO:0030915">
    <property type="term" value="C:Smc5-Smc6 complex"/>
    <property type="evidence" value="ECO:0007669"/>
    <property type="project" value="TreeGrafter"/>
</dbReference>
<name>L2GNN8_VITCO</name>
<dbReference type="AlphaFoldDB" id="L2GNN8"/>
<protein>
    <recommendedName>
        <fullName evidence="2">Structural maintenance of chromosomes protein 5</fullName>
    </recommendedName>
</protein>
<dbReference type="EMBL" id="JH370136">
    <property type="protein sequence ID" value="ELA41937.1"/>
    <property type="molecule type" value="Genomic_DNA"/>
</dbReference>
<evidence type="ECO:0000313" key="7">
    <source>
        <dbReference type="Proteomes" id="UP000011082"/>
    </source>
</evidence>
<dbReference type="OrthoDB" id="10254973at2759"/>
<dbReference type="Gene3D" id="3.40.50.300">
    <property type="entry name" value="P-loop containing nucleotide triphosphate hydrolases"/>
    <property type="match status" value="1"/>
</dbReference>
<organism evidence="6 7">
    <name type="scientific">Vittaforma corneae (strain ATCC 50505)</name>
    <name type="common">Microsporidian parasite</name>
    <name type="synonym">Nosema corneum</name>
    <dbReference type="NCBI Taxonomy" id="993615"/>
    <lineage>
        <taxon>Eukaryota</taxon>
        <taxon>Fungi</taxon>
        <taxon>Fungi incertae sedis</taxon>
        <taxon>Microsporidia</taxon>
        <taxon>Nosematidae</taxon>
        <taxon>Vittaforma</taxon>
    </lineage>
</organism>
<dbReference type="GeneID" id="19881666"/>
<dbReference type="OMA" id="GIRTEPF"/>
<evidence type="ECO:0000256" key="2">
    <source>
        <dbReference type="ARBA" id="ARBA00018687"/>
    </source>
</evidence>
<dbReference type="RefSeq" id="XP_007604401.1">
    <property type="nucleotide sequence ID" value="XM_007604339.1"/>
</dbReference>
<dbReference type="Proteomes" id="UP000011082">
    <property type="component" value="Unassembled WGS sequence"/>
</dbReference>
<gene>
    <name evidence="6" type="ORF">VICG_00954</name>
</gene>
<keyword evidence="3 4" id="KW-0175">Coiled coil</keyword>
<reference evidence="7" key="1">
    <citation type="submission" date="2011-05" db="EMBL/GenBank/DDBJ databases">
        <title>The genome sequence of Vittaforma corneae strain ATCC 50505.</title>
        <authorList>
            <consortium name="The Broad Institute Genome Sequencing Platform"/>
            <person name="Cuomo C."/>
            <person name="Didier E."/>
            <person name="Bowers L."/>
            <person name="Young S.K."/>
            <person name="Zeng Q."/>
            <person name="Gargeya S."/>
            <person name="Fitzgerald M."/>
            <person name="Haas B."/>
            <person name="Abouelleil A."/>
            <person name="Alvarado L."/>
            <person name="Arachchi H.M."/>
            <person name="Berlin A."/>
            <person name="Chapman S.B."/>
            <person name="Gearin G."/>
            <person name="Goldberg J."/>
            <person name="Griggs A."/>
            <person name="Gujja S."/>
            <person name="Hansen M."/>
            <person name="Heiman D."/>
            <person name="Howarth C."/>
            <person name="Larimer J."/>
            <person name="Lui A."/>
            <person name="MacDonald P.J.P."/>
            <person name="McCowen C."/>
            <person name="Montmayeur A."/>
            <person name="Murphy C."/>
            <person name="Neiman D."/>
            <person name="Pearson M."/>
            <person name="Priest M."/>
            <person name="Roberts A."/>
            <person name="Saif S."/>
            <person name="Shea T."/>
            <person name="Sisk P."/>
            <person name="Stolte C."/>
            <person name="Sykes S."/>
            <person name="Wortman J."/>
            <person name="Nusbaum C."/>
            <person name="Birren B."/>
        </authorList>
    </citation>
    <scope>NUCLEOTIDE SEQUENCE [LARGE SCALE GENOMIC DNA]</scope>
    <source>
        <strain evidence="7">ATCC 50505</strain>
    </source>
</reference>
<feature type="domain" description="Rad50/SbcC-type AAA" evidence="5">
    <location>
        <begin position="13"/>
        <end position="247"/>
    </location>
</feature>
<dbReference type="GO" id="GO:0003697">
    <property type="term" value="F:single-stranded DNA binding"/>
    <property type="evidence" value="ECO:0007669"/>
    <property type="project" value="TreeGrafter"/>
</dbReference>
<accession>L2GNN8</accession>
<proteinExistence type="inferred from homology"/>
<evidence type="ECO:0000256" key="1">
    <source>
        <dbReference type="ARBA" id="ARBA00010171"/>
    </source>
</evidence>
<dbReference type="InterPro" id="IPR038729">
    <property type="entry name" value="Rad50/SbcC_AAA"/>
</dbReference>
<evidence type="ECO:0000256" key="3">
    <source>
        <dbReference type="ARBA" id="ARBA00023054"/>
    </source>
</evidence>
<feature type="coiled-coil region" evidence="4">
    <location>
        <begin position="232"/>
        <end position="303"/>
    </location>
</feature>
<dbReference type="Pfam" id="PF13476">
    <property type="entry name" value="AAA_23"/>
    <property type="match status" value="1"/>
</dbReference>
<dbReference type="PANTHER" id="PTHR45916">
    <property type="entry name" value="STRUCTURAL MAINTENANCE OF CHROMOSOMES PROTEIN 5"/>
    <property type="match status" value="1"/>
</dbReference>
<feature type="coiled-coil region" evidence="4">
    <location>
        <begin position="404"/>
        <end position="431"/>
    </location>
</feature>
<dbReference type="FunCoup" id="L2GNN8">
    <property type="interactions" value="242"/>
</dbReference>